<comment type="caution">
    <text evidence="2">The sequence shown here is derived from an EMBL/GenBank/DDBJ whole genome shotgun (WGS) entry which is preliminary data.</text>
</comment>
<name>A0A7W5AEI1_9ACTN</name>
<feature type="transmembrane region" description="Helical" evidence="1">
    <location>
        <begin position="78"/>
        <end position="101"/>
    </location>
</feature>
<accession>A0A7W5AEI1</accession>
<dbReference type="RefSeq" id="WP_183218853.1">
    <property type="nucleotide sequence ID" value="NZ_BMPW01000008.1"/>
</dbReference>
<dbReference type="Proteomes" id="UP000590749">
    <property type="component" value="Unassembled WGS sequence"/>
</dbReference>
<proteinExistence type="predicted"/>
<evidence type="ECO:0000256" key="1">
    <source>
        <dbReference type="SAM" id="Phobius"/>
    </source>
</evidence>
<keyword evidence="1" id="KW-1133">Transmembrane helix</keyword>
<evidence type="ECO:0000313" key="2">
    <source>
        <dbReference type="EMBL" id="MBB3094597.1"/>
    </source>
</evidence>
<gene>
    <name evidence="2" type="ORF">FHR83_002249</name>
</gene>
<keyword evidence="1" id="KW-0472">Membrane</keyword>
<keyword evidence="1" id="KW-0812">Transmembrane</keyword>
<organism evidence="2 3">
    <name type="scientific">Actinoplanes campanulatus</name>
    <dbReference type="NCBI Taxonomy" id="113559"/>
    <lineage>
        <taxon>Bacteria</taxon>
        <taxon>Bacillati</taxon>
        <taxon>Actinomycetota</taxon>
        <taxon>Actinomycetes</taxon>
        <taxon>Micromonosporales</taxon>
        <taxon>Micromonosporaceae</taxon>
        <taxon>Actinoplanes</taxon>
    </lineage>
</organism>
<sequence length="118" mass="12367">MRRQVDIRCAIDVADLPADLRTGVLATGAPPDTGVADVDYGRGHGVVDAYAALTADVPPVTGNPLGDPGPPDTDRLRYGLIATALLPVAGAVPAAVILLWVRRRRKVRRSGNPPPAWS</sequence>
<keyword evidence="3" id="KW-1185">Reference proteome</keyword>
<dbReference type="AlphaFoldDB" id="A0A7W5AEI1"/>
<dbReference type="EMBL" id="JACHXF010000003">
    <property type="protein sequence ID" value="MBB3094597.1"/>
    <property type="molecule type" value="Genomic_DNA"/>
</dbReference>
<evidence type="ECO:0000313" key="3">
    <source>
        <dbReference type="Proteomes" id="UP000590749"/>
    </source>
</evidence>
<protein>
    <submittedName>
        <fullName evidence="2">Uncharacterized protein</fullName>
    </submittedName>
</protein>
<reference evidence="2 3" key="1">
    <citation type="submission" date="2020-08" db="EMBL/GenBank/DDBJ databases">
        <title>Genomic Encyclopedia of Type Strains, Phase III (KMG-III): the genomes of soil and plant-associated and newly described type strains.</title>
        <authorList>
            <person name="Whitman W."/>
        </authorList>
    </citation>
    <scope>NUCLEOTIDE SEQUENCE [LARGE SCALE GENOMIC DNA]</scope>
    <source>
        <strain evidence="2 3">CECT 3287</strain>
    </source>
</reference>